<feature type="transmembrane region" description="Helical" evidence="8">
    <location>
        <begin position="151"/>
        <end position="174"/>
    </location>
</feature>
<evidence type="ECO:0000256" key="2">
    <source>
        <dbReference type="ARBA" id="ARBA00022614"/>
    </source>
</evidence>
<sequence length="249" mass="27652">MLPDSSTDLEDVNAIRDIKQVYNITRNWQGDPCVPSNYSWDGLNCSYNINPSKIISLNLASTGLTGKIASSFSNLKSIESLDLSNNDLTGPVPEFFAQLPSLRILNFTRNKLSGSIPQAVRKKMEDGSLFLSAKENPNLCQSASCEGKKKFVIPVVASVLALILLSTLVMIFCYCKRKRQRVDLVAEFNIEGSLKSKNQEFTYSELMRITNNFKTVIGEGGFGKVYLGTLTNWQSSCHQVAFCIIEPRS</sequence>
<comment type="subcellular location">
    <subcellularLocation>
        <location evidence="1">Membrane</location>
        <topology evidence="1">Single-pass membrane protein</topology>
    </subcellularLocation>
</comment>
<evidence type="ECO:0000313" key="10">
    <source>
        <dbReference type="Proteomes" id="UP001415857"/>
    </source>
</evidence>
<keyword evidence="3 8" id="KW-0812">Transmembrane</keyword>
<evidence type="ECO:0000256" key="4">
    <source>
        <dbReference type="ARBA" id="ARBA00022729"/>
    </source>
</evidence>
<dbReference type="GO" id="GO:0016020">
    <property type="term" value="C:membrane"/>
    <property type="evidence" value="ECO:0007669"/>
    <property type="project" value="UniProtKB-SubCell"/>
</dbReference>
<dbReference type="InterPro" id="IPR032675">
    <property type="entry name" value="LRR_dom_sf"/>
</dbReference>
<evidence type="ECO:0000256" key="8">
    <source>
        <dbReference type="SAM" id="Phobius"/>
    </source>
</evidence>
<dbReference type="FunFam" id="3.80.10.10:FF:000129">
    <property type="entry name" value="Leucine-rich repeat receptor-like kinase"/>
    <property type="match status" value="1"/>
</dbReference>
<dbReference type="PANTHER" id="PTHR45631">
    <property type="entry name" value="OS07G0107800 PROTEIN-RELATED"/>
    <property type="match status" value="1"/>
</dbReference>
<dbReference type="InterPro" id="IPR011009">
    <property type="entry name" value="Kinase-like_dom_sf"/>
</dbReference>
<organism evidence="9 10">
    <name type="scientific">Liquidambar formosana</name>
    <name type="common">Formosan gum</name>
    <dbReference type="NCBI Taxonomy" id="63359"/>
    <lineage>
        <taxon>Eukaryota</taxon>
        <taxon>Viridiplantae</taxon>
        <taxon>Streptophyta</taxon>
        <taxon>Embryophyta</taxon>
        <taxon>Tracheophyta</taxon>
        <taxon>Spermatophyta</taxon>
        <taxon>Magnoliopsida</taxon>
        <taxon>eudicotyledons</taxon>
        <taxon>Gunneridae</taxon>
        <taxon>Pentapetalae</taxon>
        <taxon>Saxifragales</taxon>
        <taxon>Altingiaceae</taxon>
        <taxon>Liquidambar</taxon>
    </lineage>
</organism>
<name>A0AAP0RNP0_LIQFO</name>
<dbReference type="Proteomes" id="UP001415857">
    <property type="component" value="Unassembled WGS sequence"/>
</dbReference>
<keyword evidence="7 8" id="KW-0472">Membrane</keyword>
<protein>
    <submittedName>
        <fullName evidence="9">Uncharacterized protein</fullName>
    </submittedName>
</protein>
<dbReference type="EMBL" id="JBBPBK010000007">
    <property type="protein sequence ID" value="KAK9281834.1"/>
    <property type="molecule type" value="Genomic_DNA"/>
</dbReference>
<evidence type="ECO:0000256" key="6">
    <source>
        <dbReference type="ARBA" id="ARBA00022989"/>
    </source>
</evidence>
<dbReference type="InterPro" id="IPR001611">
    <property type="entry name" value="Leu-rich_rpt"/>
</dbReference>
<keyword evidence="5" id="KW-0677">Repeat</keyword>
<evidence type="ECO:0000256" key="7">
    <source>
        <dbReference type="ARBA" id="ARBA00023136"/>
    </source>
</evidence>
<keyword evidence="4" id="KW-0732">Signal</keyword>
<reference evidence="9 10" key="1">
    <citation type="journal article" date="2024" name="Plant J.">
        <title>Genome sequences and population genomics reveal climatic adaptation and genomic divergence between two closely related sweetgum species.</title>
        <authorList>
            <person name="Xu W.Q."/>
            <person name="Ren C.Q."/>
            <person name="Zhang X.Y."/>
            <person name="Comes H.P."/>
            <person name="Liu X.H."/>
            <person name="Li Y.G."/>
            <person name="Kettle C.J."/>
            <person name="Jalonen R."/>
            <person name="Gaisberger H."/>
            <person name="Ma Y.Z."/>
            <person name="Qiu Y.X."/>
        </authorList>
    </citation>
    <scope>NUCLEOTIDE SEQUENCE [LARGE SCALE GENOMIC DNA]</scope>
    <source>
        <strain evidence="9">Hangzhou</strain>
    </source>
</reference>
<evidence type="ECO:0000313" key="9">
    <source>
        <dbReference type="EMBL" id="KAK9281834.1"/>
    </source>
</evidence>
<dbReference type="Gene3D" id="3.80.10.10">
    <property type="entry name" value="Ribonuclease Inhibitor"/>
    <property type="match status" value="1"/>
</dbReference>
<dbReference type="Pfam" id="PF13855">
    <property type="entry name" value="LRR_8"/>
    <property type="match status" value="1"/>
</dbReference>
<comment type="caution">
    <text evidence="9">The sequence shown here is derived from an EMBL/GenBank/DDBJ whole genome shotgun (WGS) entry which is preliminary data.</text>
</comment>
<dbReference type="AlphaFoldDB" id="A0AAP0RNP0"/>
<keyword evidence="2" id="KW-0433">Leucine-rich repeat</keyword>
<dbReference type="SUPFAM" id="SSF52058">
    <property type="entry name" value="L domain-like"/>
    <property type="match status" value="1"/>
</dbReference>
<accession>A0AAP0RNP0</accession>
<keyword evidence="10" id="KW-1185">Reference proteome</keyword>
<proteinExistence type="predicted"/>
<dbReference type="Gene3D" id="3.30.200.20">
    <property type="entry name" value="Phosphorylase Kinase, domain 1"/>
    <property type="match status" value="1"/>
</dbReference>
<keyword evidence="6 8" id="KW-1133">Transmembrane helix</keyword>
<dbReference type="PANTHER" id="PTHR45631:SF212">
    <property type="entry name" value="PROTEIN KINASE DOMAIN-CONTAINING PROTEIN"/>
    <property type="match status" value="1"/>
</dbReference>
<gene>
    <name evidence="9" type="ORF">L1049_004740</name>
</gene>
<dbReference type="SUPFAM" id="SSF56112">
    <property type="entry name" value="Protein kinase-like (PK-like)"/>
    <property type="match status" value="1"/>
</dbReference>
<evidence type="ECO:0000256" key="1">
    <source>
        <dbReference type="ARBA" id="ARBA00004167"/>
    </source>
</evidence>
<evidence type="ECO:0000256" key="5">
    <source>
        <dbReference type="ARBA" id="ARBA00022737"/>
    </source>
</evidence>
<evidence type="ECO:0000256" key="3">
    <source>
        <dbReference type="ARBA" id="ARBA00022692"/>
    </source>
</evidence>